<comment type="caution">
    <text evidence="2">The sequence shown here is derived from an EMBL/GenBank/DDBJ whole genome shotgun (WGS) entry which is preliminary data.</text>
</comment>
<name>A0AAN8XLB5_HALRR</name>
<feature type="chain" id="PRO_5042961781" evidence="1">
    <location>
        <begin position="23"/>
        <end position="117"/>
    </location>
</feature>
<feature type="signal peptide" evidence="1">
    <location>
        <begin position="1"/>
        <end position="22"/>
    </location>
</feature>
<dbReference type="EMBL" id="JAXCGZ010002599">
    <property type="protein sequence ID" value="KAK7083733.1"/>
    <property type="molecule type" value="Genomic_DNA"/>
</dbReference>
<evidence type="ECO:0000313" key="2">
    <source>
        <dbReference type="EMBL" id="KAK7083733.1"/>
    </source>
</evidence>
<dbReference type="AlphaFoldDB" id="A0AAN8XLB5"/>
<dbReference type="Proteomes" id="UP001381693">
    <property type="component" value="Unassembled WGS sequence"/>
</dbReference>
<reference evidence="2 3" key="1">
    <citation type="submission" date="2023-11" db="EMBL/GenBank/DDBJ databases">
        <title>Halocaridina rubra genome assembly.</title>
        <authorList>
            <person name="Smith C."/>
        </authorList>
    </citation>
    <scope>NUCLEOTIDE SEQUENCE [LARGE SCALE GENOMIC DNA]</scope>
    <source>
        <strain evidence="2">EP-1</strain>
        <tissue evidence="2">Whole</tissue>
    </source>
</reference>
<accession>A0AAN8XLB5</accession>
<keyword evidence="1" id="KW-0732">Signal</keyword>
<gene>
    <name evidence="2" type="ORF">SK128_014134</name>
</gene>
<evidence type="ECO:0000256" key="1">
    <source>
        <dbReference type="SAM" id="SignalP"/>
    </source>
</evidence>
<proteinExistence type="predicted"/>
<keyword evidence="3" id="KW-1185">Reference proteome</keyword>
<organism evidence="2 3">
    <name type="scientific">Halocaridina rubra</name>
    <name type="common">Hawaiian red shrimp</name>
    <dbReference type="NCBI Taxonomy" id="373956"/>
    <lineage>
        <taxon>Eukaryota</taxon>
        <taxon>Metazoa</taxon>
        <taxon>Ecdysozoa</taxon>
        <taxon>Arthropoda</taxon>
        <taxon>Crustacea</taxon>
        <taxon>Multicrustacea</taxon>
        <taxon>Malacostraca</taxon>
        <taxon>Eumalacostraca</taxon>
        <taxon>Eucarida</taxon>
        <taxon>Decapoda</taxon>
        <taxon>Pleocyemata</taxon>
        <taxon>Caridea</taxon>
        <taxon>Atyoidea</taxon>
        <taxon>Atyidae</taxon>
        <taxon>Halocaridina</taxon>
    </lineage>
</organism>
<sequence>METKMILLILLSLLSMDRFSLAKPCDSDQTPAISKEFIDSMSQFCEEEYGVHCDVSGNCCGGVPCLYTPPIEEYSCPRGYNCVMINAPCFCHLCYKVFQESPCTCGLDWNCQHLQEP</sequence>
<evidence type="ECO:0000313" key="3">
    <source>
        <dbReference type="Proteomes" id="UP001381693"/>
    </source>
</evidence>
<protein>
    <submittedName>
        <fullName evidence="2">Uncharacterized protein</fullName>
    </submittedName>
</protein>